<dbReference type="Proteomes" id="UP000019804">
    <property type="component" value="Unassembled WGS sequence"/>
</dbReference>
<dbReference type="Gene3D" id="3.40.50.1820">
    <property type="entry name" value="alpha/beta hydrolase"/>
    <property type="match status" value="1"/>
</dbReference>
<protein>
    <submittedName>
        <fullName evidence="2">Putative lipase</fullName>
    </submittedName>
</protein>
<evidence type="ECO:0000313" key="2">
    <source>
        <dbReference type="EMBL" id="EYE93279.1"/>
    </source>
</evidence>
<dbReference type="InterPro" id="IPR053228">
    <property type="entry name" value="Stereospecific_Lipase"/>
</dbReference>
<evidence type="ECO:0000313" key="3">
    <source>
        <dbReference type="Proteomes" id="UP000019804"/>
    </source>
</evidence>
<dbReference type="PANTHER" id="PTHR37574">
    <property type="entry name" value="LIPASE B"/>
    <property type="match status" value="1"/>
</dbReference>
<feature type="signal peptide" evidence="1">
    <location>
        <begin position="1"/>
        <end position="22"/>
    </location>
</feature>
<keyword evidence="3" id="KW-1185">Reference proteome</keyword>
<proteinExistence type="predicted"/>
<reference evidence="3" key="1">
    <citation type="journal article" date="2014" name="Nat. Commun.">
        <title>Genomic adaptations of the halophilic Dead Sea filamentous fungus Eurotium rubrum.</title>
        <authorList>
            <person name="Kis-Papo T."/>
            <person name="Weig A.R."/>
            <person name="Riley R."/>
            <person name="Persoh D."/>
            <person name="Salamov A."/>
            <person name="Sun H."/>
            <person name="Lipzen A."/>
            <person name="Wasser S.P."/>
            <person name="Rambold G."/>
            <person name="Grigoriev I.V."/>
            <person name="Nevo E."/>
        </authorList>
    </citation>
    <scope>NUCLEOTIDE SEQUENCE [LARGE SCALE GENOMIC DNA]</scope>
    <source>
        <strain evidence="3">CBS 135680</strain>
    </source>
</reference>
<name>A0A017S9G1_ASPRC</name>
<dbReference type="PANTHER" id="PTHR37574:SF1">
    <property type="entry name" value="LIPASE B"/>
    <property type="match status" value="1"/>
</dbReference>
<dbReference type="InterPro" id="IPR029058">
    <property type="entry name" value="AB_hydrolase_fold"/>
</dbReference>
<sequence length="466" mass="49670">MRFDFAAGVALAWTLVSPMAYAMAVPRTNSSTNSDSGLLSVLSQAVGDLSVGQKTSDTASSILSLLDNQADTPNSAADVGSVKDAHDKISQVYSSVDKDSDSLLLDLVKGLVEGGLIPLNLVNLLDGYINIDLNSISNNNPAPPSKQDLYPKKRSDDAIYSIPEEKLRAAIHIPDSFACGKNGKKPVILVPGTAVPAGMTYHFSFSQLGKALPKADIVWVNIPRASLNDAQTNAEYVAYAINYISAVSSDSNVAAISWSQGGLDVQWALKYWPSTRDVVEDFIAISPDFHGTDLRSLDCPLLDPLVCTPSIWQQGPETEFIHTLQSDGGNSAYVPTTTVYSTFDEIVQPMSGPNASAILSDIRDIGVTNNHIQTICPNQPAGGVYLHEGVLYNPLAWALAVDALTHDGPGDPSRIDIDTVCGQILAPQLQLDDMLGTEGILLIALVEILTYEPKVGQEPSIAGYAS</sequence>
<evidence type="ECO:0000256" key="1">
    <source>
        <dbReference type="SAM" id="SignalP"/>
    </source>
</evidence>
<dbReference type="STRING" id="1388766.A0A017S9G1"/>
<organism evidence="2 3">
    <name type="scientific">Aspergillus ruber (strain CBS 135680)</name>
    <dbReference type="NCBI Taxonomy" id="1388766"/>
    <lineage>
        <taxon>Eukaryota</taxon>
        <taxon>Fungi</taxon>
        <taxon>Dikarya</taxon>
        <taxon>Ascomycota</taxon>
        <taxon>Pezizomycotina</taxon>
        <taxon>Eurotiomycetes</taxon>
        <taxon>Eurotiomycetidae</taxon>
        <taxon>Eurotiales</taxon>
        <taxon>Aspergillaceae</taxon>
        <taxon>Aspergillus</taxon>
        <taxon>Aspergillus subgen. Aspergillus</taxon>
    </lineage>
</organism>
<dbReference type="OrthoDB" id="4605274at2759"/>
<feature type="chain" id="PRO_5001495935" evidence="1">
    <location>
        <begin position="23"/>
        <end position="466"/>
    </location>
</feature>
<dbReference type="EMBL" id="KK088432">
    <property type="protein sequence ID" value="EYE93279.1"/>
    <property type="molecule type" value="Genomic_DNA"/>
</dbReference>
<dbReference type="HOGENOM" id="CLU_029537_0_1_1"/>
<dbReference type="AlphaFoldDB" id="A0A017S9G1"/>
<accession>A0A017S9G1</accession>
<dbReference type="GeneID" id="63695431"/>
<dbReference type="RefSeq" id="XP_040636967.1">
    <property type="nucleotide sequence ID" value="XM_040780307.1"/>
</dbReference>
<gene>
    <name evidence="2" type="ORF">EURHEDRAFT_404396</name>
</gene>
<dbReference type="SUPFAM" id="SSF53474">
    <property type="entry name" value="alpha/beta-Hydrolases"/>
    <property type="match status" value="1"/>
</dbReference>
<keyword evidence="1" id="KW-0732">Signal</keyword>